<sequence length="543" mass="61643">MKVVIIIVVSLFILIKLASCGQSLTQASVKKSNQSDKPKIQDVMNSYSEASTTKSASKDGNKGTSSRRVRRHSRRLRLRKHNKKKHPSFREEAPEVSTQGREIYQSLEEDTPGIQGRGFLHKIKNSTKTKAQGLFGTLVTPKSQDPEGRAFKKEKTTKGQRITGVSTSSTTTEPPLPKERELPKEPDLLPDNVDCSFVTRNSAWEDQSRIRSCHLTTHDHPRQQARKSWSSDPAYDENDKADFKHLAIFNIKHDLDFQEVGEPCSVDIQSQFMLQENEEGIIGPVQIDLMSFNRVWYKRLCSFFSFLECVPNHQLRKKRKHSSDGSKHVGNDDEHEIIFEDSGMDTTGLLRLKIGGRGPGKARHKSGPGGGRLDHRTFQGMAEMVEDNDYQLDGTCVCSHADPNFPDRERVSYGMNFVEDEARPRWCVAAPGNLCGRVYFRTHTWPGQTFYEFSDHIGCPRKYNGDEYECVRWKKDPSAETNRKEFPNVITSTCEKKPKDPEIERQKSDKKRKSSHYRRKSDGSVLKVDTISALLAIVILAAV</sequence>
<accession>A0ABP1PQS3</accession>
<protein>
    <submittedName>
        <fullName evidence="3">Uncharacterized protein</fullName>
    </submittedName>
</protein>
<feature type="compositionally biased region" description="Basic and acidic residues" evidence="1">
    <location>
        <begin position="494"/>
        <end position="507"/>
    </location>
</feature>
<keyword evidence="2" id="KW-0732">Signal</keyword>
<evidence type="ECO:0000313" key="4">
    <source>
        <dbReference type="Proteomes" id="UP001642540"/>
    </source>
</evidence>
<feature type="signal peptide" evidence="2">
    <location>
        <begin position="1"/>
        <end position="20"/>
    </location>
</feature>
<feature type="compositionally biased region" description="Polar residues" evidence="1">
    <location>
        <begin position="43"/>
        <end position="55"/>
    </location>
</feature>
<feature type="compositionally biased region" description="Basic and acidic residues" evidence="1">
    <location>
        <begin position="176"/>
        <end position="187"/>
    </location>
</feature>
<feature type="region of interest" description="Disordered" evidence="1">
    <location>
        <begin position="138"/>
        <end position="189"/>
    </location>
</feature>
<feature type="compositionally biased region" description="Basic residues" evidence="1">
    <location>
        <begin position="508"/>
        <end position="519"/>
    </location>
</feature>
<feature type="region of interest" description="Disordered" evidence="1">
    <location>
        <begin position="494"/>
        <end position="520"/>
    </location>
</feature>
<gene>
    <name evidence="3" type="ORF">ODALV1_LOCUS2116</name>
</gene>
<feature type="chain" id="PRO_5045514182" evidence="2">
    <location>
        <begin position="21"/>
        <end position="543"/>
    </location>
</feature>
<name>A0ABP1PQS3_9HEXA</name>
<dbReference type="EMBL" id="CAXLJM020000007">
    <property type="protein sequence ID" value="CAL8072327.1"/>
    <property type="molecule type" value="Genomic_DNA"/>
</dbReference>
<dbReference type="Proteomes" id="UP001642540">
    <property type="component" value="Unassembled WGS sequence"/>
</dbReference>
<evidence type="ECO:0000256" key="1">
    <source>
        <dbReference type="SAM" id="MobiDB-lite"/>
    </source>
</evidence>
<feature type="compositionally biased region" description="Basic residues" evidence="1">
    <location>
        <begin position="65"/>
        <end position="87"/>
    </location>
</feature>
<evidence type="ECO:0000313" key="3">
    <source>
        <dbReference type="EMBL" id="CAL8072327.1"/>
    </source>
</evidence>
<reference evidence="3 4" key="1">
    <citation type="submission" date="2024-08" db="EMBL/GenBank/DDBJ databases">
        <authorList>
            <person name="Cucini C."/>
            <person name="Frati F."/>
        </authorList>
    </citation>
    <scope>NUCLEOTIDE SEQUENCE [LARGE SCALE GENOMIC DNA]</scope>
</reference>
<comment type="caution">
    <text evidence="3">The sequence shown here is derived from an EMBL/GenBank/DDBJ whole genome shotgun (WGS) entry which is preliminary data.</text>
</comment>
<organism evidence="3 4">
    <name type="scientific">Orchesella dallaii</name>
    <dbReference type="NCBI Taxonomy" id="48710"/>
    <lineage>
        <taxon>Eukaryota</taxon>
        <taxon>Metazoa</taxon>
        <taxon>Ecdysozoa</taxon>
        <taxon>Arthropoda</taxon>
        <taxon>Hexapoda</taxon>
        <taxon>Collembola</taxon>
        <taxon>Entomobryomorpha</taxon>
        <taxon>Entomobryoidea</taxon>
        <taxon>Orchesellidae</taxon>
        <taxon>Orchesellinae</taxon>
        <taxon>Orchesella</taxon>
    </lineage>
</organism>
<proteinExistence type="predicted"/>
<evidence type="ECO:0000256" key="2">
    <source>
        <dbReference type="SAM" id="SignalP"/>
    </source>
</evidence>
<feature type="region of interest" description="Disordered" evidence="1">
    <location>
        <begin position="26"/>
        <end position="99"/>
    </location>
</feature>
<feature type="compositionally biased region" description="Basic and acidic residues" evidence="1">
    <location>
        <begin position="144"/>
        <end position="157"/>
    </location>
</feature>
<keyword evidence="4" id="KW-1185">Reference proteome</keyword>